<feature type="chain" id="PRO_5015312802" evidence="8">
    <location>
        <begin position="17"/>
        <end position="828"/>
    </location>
</feature>
<dbReference type="Gene3D" id="2.60.40.1180">
    <property type="entry name" value="Golgi alpha-mannosidase II"/>
    <property type="match status" value="1"/>
</dbReference>
<dbReference type="EMBL" id="BEYU01000057">
    <property type="protein sequence ID" value="GBG29428.1"/>
    <property type="molecule type" value="Genomic_DNA"/>
</dbReference>
<feature type="domain" description="Glycosyl hydrolase family 59 central" evidence="10">
    <location>
        <begin position="371"/>
        <end position="489"/>
    </location>
</feature>
<dbReference type="SUPFAM" id="SSF51445">
    <property type="entry name" value="(Trans)glycosidases"/>
    <property type="match status" value="1"/>
</dbReference>
<dbReference type="InParanoid" id="A0A2R5GI73"/>
<keyword evidence="3" id="KW-0443">Lipid metabolism</keyword>
<keyword evidence="6" id="KW-0326">Glycosidase</keyword>
<name>A0A2R5GI73_9STRA</name>
<keyword evidence="1 8" id="KW-0732">Signal</keyword>
<dbReference type="InterPro" id="IPR049161">
    <property type="entry name" value="GH59_cat"/>
</dbReference>
<dbReference type="Pfam" id="PF17387">
    <property type="entry name" value="Glyco_hydro_59M"/>
    <property type="match status" value="1"/>
</dbReference>
<protein>
    <submittedName>
        <fullName evidence="11">Galactocerebrosidase</fullName>
    </submittedName>
</protein>
<dbReference type="GO" id="GO:0006683">
    <property type="term" value="P:galactosylceramide catabolic process"/>
    <property type="evidence" value="ECO:0007669"/>
    <property type="project" value="InterPro"/>
</dbReference>
<dbReference type="InterPro" id="IPR035394">
    <property type="entry name" value="Glyco_hydro_59_dom"/>
</dbReference>
<keyword evidence="4" id="KW-1015">Disulfide bond</keyword>
<comment type="caution">
    <text evidence="11">The sequence shown here is derived from an EMBL/GenBank/DDBJ whole genome shotgun (WGS) entry which is preliminary data.</text>
</comment>
<evidence type="ECO:0000256" key="5">
    <source>
        <dbReference type="ARBA" id="ARBA00023180"/>
    </source>
</evidence>
<organism evidence="11 12">
    <name type="scientific">Hondaea fermentalgiana</name>
    <dbReference type="NCBI Taxonomy" id="2315210"/>
    <lineage>
        <taxon>Eukaryota</taxon>
        <taxon>Sar</taxon>
        <taxon>Stramenopiles</taxon>
        <taxon>Bigyra</taxon>
        <taxon>Labyrinthulomycetes</taxon>
        <taxon>Thraustochytrida</taxon>
        <taxon>Thraustochytriidae</taxon>
        <taxon>Hondaea</taxon>
    </lineage>
</organism>
<dbReference type="OrthoDB" id="440760at2759"/>
<evidence type="ECO:0000313" key="12">
    <source>
        <dbReference type="Proteomes" id="UP000241890"/>
    </source>
</evidence>
<evidence type="ECO:0000256" key="2">
    <source>
        <dbReference type="ARBA" id="ARBA00022801"/>
    </source>
</evidence>
<evidence type="ECO:0000259" key="9">
    <source>
        <dbReference type="Pfam" id="PF02057"/>
    </source>
</evidence>
<evidence type="ECO:0000256" key="4">
    <source>
        <dbReference type="ARBA" id="ARBA00023157"/>
    </source>
</evidence>
<feature type="active site" description="Proton donor/acceptor" evidence="7">
    <location>
        <position position="202"/>
    </location>
</feature>
<dbReference type="GO" id="GO:0004336">
    <property type="term" value="F:galactosylceramidase activity"/>
    <property type="evidence" value="ECO:0007669"/>
    <property type="project" value="InterPro"/>
</dbReference>
<accession>A0A2R5GI73</accession>
<dbReference type="InterPro" id="IPR001286">
    <property type="entry name" value="Glyco_hydro_59"/>
</dbReference>
<dbReference type="InterPro" id="IPR017853">
    <property type="entry name" value="GH"/>
</dbReference>
<reference evidence="11 12" key="1">
    <citation type="submission" date="2017-12" db="EMBL/GenBank/DDBJ databases">
        <title>Sequencing, de novo assembly and annotation of complete genome of a new Thraustochytrid species, strain FCC1311.</title>
        <authorList>
            <person name="Sedici K."/>
            <person name="Godart F."/>
            <person name="Aiese Cigliano R."/>
            <person name="Sanseverino W."/>
            <person name="Barakat M."/>
            <person name="Ortet P."/>
            <person name="Marechal E."/>
            <person name="Cagnac O."/>
            <person name="Amato A."/>
        </authorList>
    </citation>
    <scope>NUCLEOTIDE SEQUENCE [LARGE SCALE GENOMIC DNA]</scope>
</reference>
<proteinExistence type="predicted"/>
<gene>
    <name evidence="11" type="ORF">FCC1311_056492</name>
</gene>
<dbReference type="PRINTS" id="PR00850">
    <property type="entry name" value="GLHYDRLASE59"/>
</dbReference>
<dbReference type="GO" id="GO:0005764">
    <property type="term" value="C:lysosome"/>
    <property type="evidence" value="ECO:0007669"/>
    <property type="project" value="TreeGrafter"/>
</dbReference>
<feature type="domain" description="Glycosyl hydrolase family 59 catalytic" evidence="9">
    <location>
        <begin position="58"/>
        <end position="357"/>
    </location>
</feature>
<evidence type="ECO:0000259" key="10">
    <source>
        <dbReference type="Pfam" id="PF17387"/>
    </source>
</evidence>
<dbReference type="PANTHER" id="PTHR15172:SF1">
    <property type="entry name" value="GALACTOCEREBROSIDASE"/>
    <property type="match status" value="1"/>
</dbReference>
<dbReference type="Proteomes" id="UP000241890">
    <property type="component" value="Unassembled WGS sequence"/>
</dbReference>
<evidence type="ECO:0000256" key="7">
    <source>
        <dbReference type="PIRSR" id="PIRSR601286-50"/>
    </source>
</evidence>
<evidence type="ECO:0000256" key="6">
    <source>
        <dbReference type="ARBA" id="ARBA00023295"/>
    </source>
</evidence>
<evidence type="ECO:0000256" key="3">
    <source>
        <dbReference type="ARBA" id="ARBA00023098"/>
    </source>
</evidence>
<keyword evidence="12" id="KW-1185">Reference proteome</keyword>
<dbReference type="Gene3D" id="3.20.20.80">
    <property type="entry name" value="Glycosidases"/>
    <property type="match status" value="1"/>
</dbReference>
<dbReference type="InterPro" id="IPR013780">
    <property type="entry name" value="Glyco_hydro_b"/>
</dbReference>
<dbReference type="PANTHER" id="PTHR15172">
    <property type="entry name" value="GALACTOCEREBROSIDASE"/>
    <property type="match status" value="1"/>
</dbReference>
<dbReference type="GO" id="GO:0016020">
    <property type="term" value="C:membrane"/>
    <property type="evidence" value="ECO:0007669"/>
    <property type="project" value="GOC"/>
</dbReference>
<evidence type="ECO:0000256" key="8">
    <source>
        <dbReference type="SAM" id="SignalP"/>
    </source>
</evidence>
<evidence type="ECO:0000313" key="11">
    <source>
        <dbReference type="EMBL" id="GBG29428.1"/>
    </source>
</evidence>
<feature type="active site" description="Nucleophile" evidence="7">
    <location>
        <position position="281"/>
    </location>
</feature>
<keyword evidence="2" id="KW-0378">Hydrolase</keyword>
<feature type="signal peptide" evidence="8">
    <location>
        <begin position="1"/>
        <end position="16"/>
    </location>
</feature>
<evidence type="ECO:0000256" key="1">
    <source>
        <dbReference type="ARBA" id="ARBA00022729"/>
    </source>
</evidence>
<dbReference type="Gene3D" id="2.60.120.560">
    <property type="entry name" value="Exo-inulinase, domain 1"/>
    <property type="match status" value="2"/>
</dbReference>
<dbReference type="Pfam" id="PF02057">
    <property type="entry name" value="Glyco_hydro_59"/>
    <property type="match status" value="1"/>
</dbReference>
<keyword evidence="5" id="KW-0325">Glycoprotein</keyword>
<dbReference type="AlphaFoldDB" id="A0A2R5GI73"/>
<sequence length="828" mass="91049">MHGLWALVATLALLQAHTIAGTPASKAAKSINVTNAAKATSTVNFAWNTKELEDLHRFDGIGAISGGGATSRLLVEYPDDVKAEIYDFLFLPNHGASLHMVKVEIGGDAESTDGSETSHMHGPDDLDLTRGYEWEILREAKRRNPDILTYGLPWAFPGWLGNEAHNNPFVQPYRTANYTLQWVLGAREIHGIEIDFLGIWNERGADRAYTLALRDLLDANGFKNTKIVSNDGNAREICPKLVDDSEYAAAVDVIGLHYPSDRDAAIRNQCALLNKPIWSAEESSSYDDLNGAACWARVIAAHYVLNNMTSNLMWNLVGSYFHGTNWYASSLLTAVQPWSGFFESDPMPVLWATAHYTHFVQPGWRYLPVGHGSGELKQGGYYNAFVSPDGKDFTLVIVKISRDHASCTRPGLWNYETEPETVRFQFAEGPAARIIANNPLFGRYSNLEENENKPPTLFEPYNVNLEADASLEIHIPVGALFTISTVSTSKKPKPETQTSRASEPAFPLPYRDNFAHYNCSGCYARYLTDQMGAFEIRPDTRGAAGAPNVLRQVAPSIPVHWQNFPLGPLTIIGMTEWEDVHWVLRYGGPPRNTVVDNPKDPNVISSGSIELKPDTWYNLDLVVSLDKVVHASIGNQVLAQNLSVRSRDNGFVGLAVNGYFPVEFAYIDIKPVGNRWKPLSMPQVNQQRDLLSPFPNDASLGLRPCTANGVYDPLQAFAIDSNWQLRALGAAGASGAKSSLTASRLQCVDASDPKHIGLRDCRPGGPVFVTSAKNAAKVNKWVYFPNTFQLRSQLSYSAQVGEPQCLTVLASHDAGSSTLQAEQILAVA</sequence>